<dbReference type="eggNOG" id="COG4772">
    <property type="taxonomic scope" value="Bacteria"/>
</dbReference>
<proteinExistence type="inferred from homology"/>
<dbReference type="PROSITE" id="PS01156">
    <property type="entry name" value="TONB_DEPENDENT_REC_2"/>
    <property type="match status" value="1"/>
</dbReference>
<keyword evidence="8 9" id="KW-0998">Cell outer membrane</keyword>
<evidence type="ECO:0000256" key="4">
    <source>
        <dbReference type="ARBA" id="ARBA00022692"/>
    </source>
</evidence>
<dbReference type="InterPro" id="IPR008969">
    <property type="entry name" value="CarboxyPept-like_regulatory"/>
</dbReference>
<dbReference type="InterPro" id="IPR010917">
    <property type="entry name" value="TonB_rcpt_CS"/>
</dbReference>
<protein>
    <recommendedName>
        <fullName evidence="10">TonB-dependent receptor plug domain-containing protein</fullName>
    </recommendedName>
</protein>
<keyword evidence="7 9" id="KW-0472">Membrane</keyword>
<dbReference type="PANTHER" id="PTHR30069">
    <property type="entry name" value="TONB-DEPENDENT OUTER MEMBRANE RECEPTOR"/>
    <property type="match status" value="1"/>
</dbReference>
<evidence type="ECO:0000313" key="12">
    <source>
        <dbReference type="Proteomes" id="UP000030134"/>
    </source>
</evidence>
<dbReference type="Gene3D" id="2.40.170.20">
    <property type="entry name" value="TonB-dependent receptor, beta-barrel domain"/>
    <property type="match status" value="1"/>
</dbReference>
<evidence type="ECO:0000259" key="10">
    <source>
        <dbReference type="Pfam" id="PF07715"/>
    </source>
</evidence>
<dbReference type="OrthoDB" id="9761152at2"/>
<keyword evidence="12" id="KW-1185">Reference proteome</keyword>
<dbReference type="InterPro" id="IPR036942">
    <property type="entry name" value="Beta-barrel_TonB_sf"/>
</dbReference>
<evidence type="ECO:0000256" key="7">
    <source>
        <dbReference type="ARBA" id="ARBA00023136"/>
    </source>
</evidence>
<dbReference type="GO" id="GO:0044718">
    <property type="term" value="P:siderophore transmembrane transport"/>
    <property type="evidence" value="ECO:0007669"/>
    <property type="project" value="TreeGrafter"/>
</dbReference>
<evidence type="ECO:0000256" key="3">
    <source>
        <dbReference type="ARBA" id="ARBA00022452"/>
    </source>
</evidence>
<dbReference type="InterPro" id="IPR012910">
    <property type="entry name" value="Plug_dom"/>
</dbReference>
<reference evidence="11 12" key="1">
    <citation type="submission" date="2014-08" db="EMBL/GenBank/DDBJ databases">
        <title>Porphyromonas gingivicanis strain:COT-022_OH1391 Genome sequencing.</title>
        <authorList>
            <person name="Wallis C."/>
            <person name="Deusch O."/>
            <person name="O'Flynn C."/>
            <person name="Davis I."/>
            <person name="Jospin G."/>
            <person name="Darling A.E."/>
            <person name="Coil D.A."/>
            <person name="Alexiev A."/>
            <person name="Horsfall A."/>
            <person name="Kirkwood N."/>
            <person name="Harris S."/>
            <person name="Eisen J.A."/>
        </authorList>
    </citation>
    <scope>NUCLEOTIDE SEQUENCE [LARGE SCALE GENOMIC DNA]</scope>
    <source>
        <strain evidence="12">COT-022 OH1391</strain>
    </source>
</reference>
<dbReference type="GO" id="GO:0009279">
    <property type="term" value="C:cell outer membrane"/>
    <property type="evidence" value="ECO:0007669"/>
    <property type="project" value="UniProtKB-SubCell"/>
</dbReference>
<name>A0A0A2G792_9PORP</name>
<dbReference type="GO" id="GO:0015344">
    <property type="term" value="F:siderophore uptake transmembrane transporter activity"/>
    <property type="evidence" value="ECO:0007669"/>
    <property type="project" value="TreeGrafter"/>
</dbReference>
<dbReference type="RefSeq" id="WP_025842647.1">
    <property type="nucleotide sequence ID" value="NZ_JQZW01000002.1"/>
</dbReference>
<keyword evidence="5" id="KW-0732">Signal</keyword>
<dbReference type="Proteomes" id="UP000030134">
    <property type="component" value="Unassembled WGS sequence"/>
</dbReference>
<dbReference type="EMBL" id="JQZW01000002">
    <property type="protein sequence ID" value="KGN99126.1"/>
    <property type="molecule type" value="Genomic_DNA"/>
</dbReference>
<keyword evidence="4 9" id="KW-0812">Transmembrane</keyword>
<dbReference type="InterPro" id="IPR039426">
    <property type="entry name" value="TonB-dep_rcpt-like"/>
</dbReference>
<dbReference type="AlphaFoldDB" id="A0A0A2G792"/>
<comment type="similarity">
    <text evidence="9">Belongs to the TonB-dependent receptor family.</text>
</comment>
<evidence type="ECO:0000256" key="5">
    <source>
        <dbReference type="ARBA" id="ARBA00022729"/>
    </source>
</evidence>
<dbReference type="Pfam" id="PF07715">
    <property type="entry name" value="Plug"/>
    <property type="match status" value="1"/>
</dbReference>
<dbReference type="Gene3D" id="2.60.40.1120">
    <property type="entry name" value="Carboxypeptidase-like, regulatory domain"/>
    <property type="match status" value="1"/>
</dbReference>
<sequence>MRQNRVRFISLLLLTLISIGWTYAQTLVTGRVLDKEQKTPIVGASVTTGQGATLRGTTTDVDGNFKLEVPRNATLTIRSVGYVSYTHKLSATTRTHSLGAIYLAEDAVSLGQVEVIASIVPKDRKVPVPVSNISLAQIESKAFNTEFPELLKSTPSVYVTRSGGGFGDSRIMMRGFDTNNLGVLINGVPVNDMESGRVYWSNWAGLNDVSSLVQVQRGLGASRLGISSVGGTINIVTKNIDAKKGGSVYTGIGNDQYAKHGFSISTGLMDNGWALTASGATSYGDGYVRGTDFRGWSYFLNLSKKINDEHTVSLTAFGAPQWHNQRSARHTQAQYAEHPDKERMNLEYGYLNGGVYSARHNYYHKPQLSLNHLWRIDESSSLSTAVYASIANGGGRRVDGKVEKVAGKTVRYTNWIEAYRGKLDPIAKRTPSGLVDWESIFAANASEGDNGSKAILANSVNNHQWYGILSTYRNRLDEQFTITAGLDGRFYRGDHYKQVYDLLGGKNYQNQLLQSQVNAGKTTLQVGDIFDYHNIGEVLWGGAFAQGEFTSDEFDAFLSGSLTYQGYRYLVPDGYSVANAKKLAPEIRDRAASDRINFMPFSVKAGASYKFLDYNNVFINAGYFTRAPHFGGTFLNYSTEINKHLTNEKILTAELGYGFTNEYVRVNLNGYYTKWNDRFLRRSSVLDNRQYFNFRGLNAQHMGVELEAEARPVDELRLNAMVSWGDWRWGGKTYYDVYDDSQTKLGEGEINLNGVHVGNSAQFTAAFGFDWEVFSKLHLRGNINYFGKNFADFEPTNRLSKNASGEIEVYTGDAWQMPNYTLVDLSTSYSFELYKGMTATIFGGVNNLLNTRYIADATDGVKVDSNNVRTGEDALVWYGFGRTWQMGMRVNF</sequence>
<evidence type="ECO:0000256" key="9">
    <source>
        <dbReference type="PROSITE-ProRule" id="PRU01360"/>
    </source>
</evidence>
<dbReference type="STRING" id="266762.HQ36_01305"/>
<evidence type="ECO:0000256" key="2">
    <source>
        <dbReference type="ARBA" id="ARBA00022448"/>
    </source>
</evidence>
<dbReference type="Pfam" id="PF13715">
    <property type="entry name" value="CarbopepD_reg_2"/>
    <property type="match status" value="1"/>
</dbReference>
<evidence type="ECO:0000256" key="1">
    <source>
        <dbReference type="ARBA" id="ARBA00004571"/>
    </source>
</evidence>
<dbReference type="InterPro" id="IPR037066">
    <property type="entry name" value="Plug_dom_sf"/>
</dbReference>
<dbReference type="SUPFAM" id="SSF49464">
    <property type="entry name" value="Carboxypeptidase regulatory domain-like"/>
    <property type="match status" value="1"/>
</dbReference>
<keyword evidence="2 9" id="KW-0813">Transport</keyword>
<gene>
    <name evidence="11" type="ORF">HQ36_01305</name>
</gene>
<dbReference type="PANTHER" id="PTHR30069:SF50">
    <property type="entry name" value="TONB-DEPENDENT RECEPTOR HI_1217-RELATED"/>
    <property type="match status" value="1"/>
</dbReference>
<dbReference type="Gene3D" id="2.170.130.10">
    <property type="entry name" value="TonB-dependent receptor, plug domain"/>
    <property type="match status" value="1"/>
</dbReference>
<keyword evidence="3 9" id="KW-1134">Transmembrane beta strand</keyword>
<evidence type="ECO:0000256" key="8">
    <source>
        <dbReference type="ARBA" id="ARBA00023237"/>
    </source>
</evidence>
<dbReference type="PROSITE" id="PS52016">
    <property type="entry name" value="TONB_DEPENDENT_REC_3"/>
    <property type="match status" value="1"/>
</dbReference>
<comment type="caution">
    <text evidence="11">The sequence shown here is derived from an EMBL/GenBank/DDBJ whole genome shotgun (WGS) entry which is preliminary data.</text>
</comment>
<keyword evidence="6" id="KW-0798">TonB box</keyword>
<evidence type="ECO:0000256" key="6">
    <source>
        <dbReference type="ARBA" id="ARBA00023077"/>
    </source>
</evidence>
<evidence type="ECO:0000313" key="11">
    <source>
        <dbReference type="EMBL" id="KGN99126.1"/>
    </source>
</evidence>
<accession>A0A0A2G792</accession>
<dbReference type="SUPFAM" id="SSF56935">
    <property type="entry name" value="Porins"/>
    <property type="match status" value="1"/>
</dbReference>
<feature type="domain" description="TonB-dependent receptor plug" evidence="10">
    <location>
        <begin position="123"/>
        <end position="232"/>
    </location>
</feature>
<organism evidence="11 12">
    <name type="scientific">Porphyromonas gingivicanis</name>
    <dbReference type="NCBI Taxonomy" id="266762"/>
    <lineage>
        <taxon>Bacteria</taxon>
        <taxon>Pseudomonadati</taxon>
        <taxon>Bacteroidota</taxon>
        <taxon>Bacteroidia</taxon>
        <taxon>Bacteroidales</taxon>
        <taxon>Porphyromonadaceae</taxon>
        <taxon>Porphyromonas</taxon>
    </lineage>
</organism>
<comment type="subcellular location">
    <subcellularLocation>
        <location evidence="1 9">Cell outer membrane</location>
        <topology evidence="1 9">Multi-pass membrane protein</topology>
    </subcellularLocation>
</comment>